<evidence type="ECO:0000313" key="1">
    <source>
        <dbReference type="EMBL" id="GMN43722.1"/>
    </source>
</evidence>
<keyword evidence="2" id="KW-1185">Reference proteome</keyword>
<reference evidence="1" key="1">
    <citation type="submission" date="2023-07" db="EMBL/GenBank/DDBJ databases">
        <title>draft genome sequence of fig (Ficus carica).</title>
        <authorList>
            <person name="Takahashi T."/>
            <person name="Nishimura K."/>
        </authorList>
    </citation>
    <scope>NUCLEOTIDE SEQUENCE</scope>
</reference>
<sequence>MASLGYIIEISSLGPYRGITKANQGHLKNRPGHSSSSPLSFLHDKDNDAILRPRFLVDLFICSLSVEKIVGENLLQWH</sequence>
<accession>A0AA88D6R3</accession>
<organism evidence="1 2">
    <name type="scientific">Ficus carica</name>
    <name type="common">Common fig</name>
    <dbReference type="NCBI Taxonomy" id="3494"/>
    <lineage>
        <taxon>Eukaryota</taxon>
        <taxon>Viridiplantae</taxon>
        <taxon>Streptophyta</taxon>
        <taxon>Embryophyta</taxon>
        <taxon>Tracheophyta</taxon>
        <taxon>Spermatophyta</taxon>
        <taxon>Magnoliopsida</taxon>
        <taxon>eudicotyledons</taxon>
        <taxon>Gunneridae</taxon>
        <taxon>Pentapetalae</taxon>
        <taxon>rosids</taxon>
        <taxon>fabids</taxon>
        <taxon>Rosales</taxon>
        <taxon>Moraceae</taxon>
        <taxon>Ficeae</taxon>
        <taxon>Ficus</taxon>
    </lineage>
</organism>
<dbReference type="Proteomes" id="UP001187192">
    <property type="component" value="Unassembled WGS sequence"/>
</dbReference>
<proteinExistence type="predicted"/>
<name>A0AA88D6R3_FICCA</name>
<dbReference type="AlphaFoldDB" id="A0AA88D6R3"/>
<comment type="caution">
    <text evidence="1">The sequence shown here is derived from an EMBL/GenBank/DDBJ whole genome shotgun (WGS) entry which is preliminary data.</text>
</comment>
<protein>
    <submittedName>
        <fullName evidence="1">Uncharacterized protein</fullName>
    </submittedName>
</protein>
<evidence type="ECO:0000313" key="2">
    <source>
        <dbReference type="Proteomes" id="UP001187192"/>
    </source>
</evidence>
<dbReference type="EMBL" id="BTGU01000017">
    <property type="protein sequence ID" value="GMN43722.1"/>
    <property type="molecule type" value="Genomic_DNA"/>
</dbReference>
<gene>
    <name evidence="1" type="ORF">TIFTF001_012925</name>
</gene>